<feature type="region of interest" description="Disordered" evidence="2">
    <location>
        <begin position="124"/>
        <end position="157"/>
    </location>
</feature>
<feature type="compositionally biased region" description="Basic and acidic residues" evidence="2">
    <location>
        <begin position="135"/>
        <end position="145"/>
    </location>
</feature>
<feature type="domain" description="HTH merR-type" evidence="3">
    <location>
        <begin position="7"/>
        <end position="77"/>
    </location>
</feature>
<dbReference type="SMART" id="SM00422">
    <property type="entry name" value="HTH_MERR"/>
    <property type="match status" value="1"/>
</dbReference>
<dbReference type="InterPro" id="IPR009061">
    <property type="entry name" value="DNA-bd_dom_put_sf"/>
</dbReference>
<evidence type="ECO:0000313" key="5">
    <source>
        <dbReference type="Proteomes" id="UP001597260"/>
    </source>
</evidence>
<dbReference type="Proteomes" id="UP001597260">
    <property type="component" value="Unassembled WGS sequence"/>
</dbReference>
<name>A0ABW3YLL3_9ACTN</name>
<reference evidence="5" key="1">
    <citation type="journal article" date="2019" name="Int. J. Syst. Evol. Microbiol.">
        <title>The Global Catalogue of Microorganisms (GCM) 10K type strain sequencing project: providing services to taxonomists for standard genome sequencing and annotation.</title>
        <authorList>
            <consortium name="The Broad Institute Genomics Platform"/>
            <consortium name="The Broad Institute Genome Sequencing Center for Infectious Disease"/>
            <person name="Wu L."/>
            <person name="Ma J."/>
        </authorList>
    </citation>
    <scope>NUCLEOTIDE SEQUENCE [LARGE SCALE GENOMIC DNA]</scope>
    <source>
        <strain evidence="5">JCM 31037</strain>
    </source>
</reference>
<dbReference type="PROSITE" id="PS00552">
    <property type="entry name" value="HTH_MERR_1"/>
    <property type="match status" value="1"/>
</dbReference>
<evidence type="ECO:0000259" key="3">
    <source>
        <dbReference type="PROSITE" id="PS50937"/>
    </source>
</evidence>
<organism evidence="4 5">
    <name type="scientific">Micromonospora sonneratiae</name>
    <dbReference type="NCBI Taxonomy" id="1184706"/>
    <lineage>
        <taxon>Bacteria</taxon>
        <taxon>Bacillati</taxon>
        <taxon>Actinomycetota</taxon>
        <taxon>Actinomycetes</taxon>
        <taxon>Micromonosporales</taxon>
        <taxon>Micromonosporaceae</taxon>
        <taxon>Micromonospora</taxon>
    </lineage>
</organism>
<accession>A0ABW3YLL3</accession>
<dbReference type="RefSeq" id="WP_377574868.1">
    <property type="nucleotide sequence ID" value="NZ_JBHTMP010000046.1"/>
</dbReference>
<dbReference type="PANTHER" id="PTHR30204:SF98">
    <property type="entry name" value="HTH-TYPE TRANSCRIPTIONAL REGULATOR ADHR"/>
    <property type="match status" value="1"/>
</dbReference>
<dbReference type="SUPFAM" id="SSF46955">
    <property type="entry name" value="Putative DNA-binding domain"/>
    <property type="match status" value="1"/>
</dbReference>
<dbReference type="InterPro" id="IPR047057">
    <property type="entry name" value="MerR_fam"/>
</dbReference>
<gene>
    <name evidence="4" type="ORF">ACFQ4H_25080</name>
</gene>
<protein>
    <submittedName>
        <fullName evidence="4">MerR family transcriptional regulator</fullName>
    </submittedName>
</protein>
<keyword evidence="1" id="KW-0238">DNA-binding</keyword>
<dbReference type="Pfam" id="PF13411">
    <property type="entry name" value="MerR_1"/>
    <property type="match status" value="1"/>
</dbReference>
<dbReference type="Gene3D" id="1.10.1660.10">
    <property type="match status" value="1"/>
</dbReference>
<evidence type="ECO:0000256" key="1">
    <source>
        <dbReference type="ARBA" id="ARBA00023125"/>
    </source>
</evidence>
<sequence>MPEVTPGLTIGQVAERTGLSVHTLRFYEREDILAGPVRRGPGGRRAYTEQDVQWLIFCTRLRASGMPLTTIRRYTELVRLGPGNEPDRLAVLRQHREDVSRQISELTECLTLISHKVKMYEDSLTRDGTGPWRHGAVESPDRDGSTDSGGSPVRSRS</sequence>
<keyword evidence="5" id="KW-1185">Reference proteome</keyword>
<dbReference type="CDD" id="cd01109">
    <property type="entry name" value="HTH_YyaN"/>
    <property type="match status" value="1"/>
</dbReference>
<proteinExistence type="predicted"/>
<comment type="caution">
    <text evidence="4">The sequence shown here is derived from an EMBL/GenBank/DDBJ whole genome shotgun (WGS) entry which is preliminary data.</text>
</comment>
<dbReference type="EMBL" id="JBHTMP010000046">
    <property type="protein sequence ID" value="MFD1324365.1"/>
    <property type="molecule type" value="Genomic_DNA"/>
</dbReference>
<dbReference type="PROSITE" id="PS50937">
    <property type="entry name" value="HTH_MERR_2"/>
    <property type="match status" value="1"/>
</dbReference>
<dbReference type="InterPro" id="IPR000551">
    <property type="entry name" value="MerR-type_HTH_dom"/>
</dbReference>
<evidence type="ECO:0000313" key="4">
    <source>
        <dbReference type="EMBL" id="MFD1324365.1"/>
    </source>
</evidence>
<dbReference type="PANTHER" id="PTHR30204">
    <property type="entry name" value="REDOX-CYCLING DRUG-SENSING TRANSCRIPTIONAL ACTIVATOR SOXR"/>
    <property type="match status" value="1"/>
</dbReference>
<evidence type="ECO:0000256" key="2">
    <source>
        <dbReference type="SAM" id="MobiDB-lite"/>
    </source>
</evidence>